<dbReference type="InterPro" id="IPR043129">
    <property type="entry name" value="ATPase_NBD"/>
</dbReference>
<gene>
    <name evidence="1" type="ORF">S01H4_61563</name>
</gene>
<dbReference type="PANTHER" id="PTHR32329:SF7">
    <property type="entry name" value="ACTIVATOR OF 2-HYDROXYACYL-COA-HYDRATASE"/>
    <property type="match status" value="1"/>
</dbReference>
<feature type="non-terminal residue" evidence="1">
    <location>
        <position position="169"/>
    </location>
</feature>
<feature type="non-terminal residue" evidence="1">
    <location>
        <position position="1"/>
    </location>
</feature>
<dbReference type="SUPFAM" id="SSF53067">
    <property type="entry name" value="Actin-like ATPase domain"/>
    <property type="match status" value="1"/>
</dbReference>
<proteinExistence type="predicted"/>
<dbReference type="AlphaFoldDB" id="X1E3X8"/>
<protein>
    <recommendedName>
        <fullName evidence="2">ATPase BadF/BadG/BcrA/BcrD type domain-containing protein</fullName>
    </recommendedName>
</protein>
<evidence type="ECO:0008006" key="2">
    <source>
        <dbReference type="Google" id="ProtNLM"/>
    </source>
</evidence>
<dbReference type="PANTHER" id="PTHR32329">
    <property type="entry name" value="BIFUNCTIONAL PROTEIN [INCLUDES 2-HYDROXYACYL-COA DEHYDRATASE (N-TER) AND ITS ACTIVATOR DOMAIN (C_TERM)-RELATED"/>
    <property type="match status" value="1"/>
</dbReference>
<reference evidence="1" key="1">
    <citation type="journal article" date="2014" name="Front. Microbiol.">
        <title>High frequency of phylogenetically diverse reductive dehalogenase-homologous genes in deep subseafloor sedimentary metagenomes.</title>
        <authorList>
            <person name="Kawai M."/>
            <person name="Futagami T."/>
            <person name="Toyoda A."/>
            <person name="Takaki Y."/>
            <person name="Nishi S."/>
            <person name="Hori S."/>
            <person name="Arai W."/>
            <person name="Tsubouchi T."/>
            <person name="Morono Y."/>
            <person name="Uchiyama I."/>
            <person name="Ito T."/>
            <person name="Fujiyama A."/>
            <person name="Inagaki F."/>
            <person name="Takami H."/>
        </authorList>
    </citation>
    <scope>NUCLEOTIDE SEQUENCE</scope>
    <source>
        <strain evidence="1">Expedition CK06-06</strain>
    </source>
</reference>
<dbReference type="EMBL" id="BART01036528">
    <property type="protein sequence ID" value="GAH11894.1"/>
    <property type="molecule type" value="Genomic_DNA"/>
</dbReference>
<comment type="caution">
    <text evidence="1">The sequence shown here is derived from an EMBL/GenBank/DDBJ whole genome shotgun (WGS) entry which is preliminary data.</text>
</comment>
<name>X1E3X8_9ZZZZ</name>
<evidence type="ECO:0000313" key="1">
    <source>
        <dbReference type="EMBL" id="GAH11894.1"/>
    </source>
</evidence>
<organism evidence="1">
    <name type="scientific">marine sediment metagenome</name>
    <dbReference type="NCBI Taxonomy" id="412755"/>
    <lineage>
        <taxon>unclassified sequences</taxon>
        <taxon>metagenomes</taxon>
        <taxon>ecological metagenomes</taxon>
    </lineage>
</organism>
<dbReference type="InterPro" id="IPR051805">
    <property type="entry name" value="Dehydratase_Activator_Redct"/>
</dbReference>
<dbReference type="Gene3D" id="3.30.420.40">
    <property type="match status" value="1"/>
</dbReference>
<accession>X1E3X8</accession>
<sequence>RAMIKTFEDILGEKVLIPDHRASVGAIGAALSLKLKKIKKDLNIIRIVDKLDNYINNFTYKRETFKPLILAKSKLPTKKFKKYNFDGKKVDAYIGIDVGSISTNVIAIDKNKKLIAKCYLRTAGRPIEAVRKGIEIIGKEVGDRIKVKGVGTTGSGRYLIGDFVGADIV</sequence>